<organism evidence="11 12">
    <name type="scientific">Diachasma alloeum</name>
    <dbReference type="NCBI Taxonomy" id="454923"/>
    <lineage>
        <taxon>Eukaryota</taxon>
        <taxon>Metazoa</taxon>
        <taxon>Ecdysozoa</taxon>
        <taxon>Arthropoda</taxon>
        <taxon>Hexapoda</taxon>
        <taxon>Insecta</taxon>
        <taxon>Pterygota</taxon>
        <taxon>Neoptera</taxon>
        <taxon>Endopterygota</taxon>
        <taxon>Hymenoptera</taxon>
        <taxon>Apocrita</taxon>
        <taxon>Ichneumonoidea</taxon>
        <taxon>Braconidae</taxon>
        <taxon>Opiinae</taxon>
        <taxon>Diachasma</taxon>
    </lineage>
</organism>
<proteinExistence type="inferred from homology"/>
<dbReference type="PANTHER" id="PTHR21137:SF35">
    <property type="entry name" value="ODORANT RECEPTOR 19A-RELATED"/>
    <property type="match status" value="1"/>
</dbReference>
<feature type="transmembrane region" description="Helical" evidence="10">
    <location>
        <begin position="126"/>
        <end position="145"/>
    </location>
</feature>
<evidence type="ECO:0000313" key="11">
    <source>
        <dbReference type="EMBL" id="THK32853.1"/>
    </source>
</evidence>
<evidence type="ECO:0000313" key="12">
    <source>
        <dbReference type="Proteomes" id="UP000297026"/>
    </source>
</evidence>
<comment type="subcellular location">
    <subcellularLocation>
        <location evidence="1 10">Cell membrane</location>
        <topology evidence="1 10">Multi-pass membrane protein</topology>
    </subcellularLocation>
</comment>
<dbReference type="Pfam" id="PF02949">
    <property type="entry name" value="7tm_6"/>
    <property type="match status" value="1"/>
</dbReference>
<dbReference type="OrthoDB" id="8185860at2759"/>
<evidence type="ECO:0000256" key="1">
    <source>
        <dbReference type="ARBA" id="ARBA00004651"/>
    </source>
</evidence>
<dbReference type="InterPro" id="IPR004117">
    <property type="entry name" value="7tm6_olfct_rcpt"/>
</dbReference>
<name>A0A4E0S4D6_9HYME</name>
<evidence type="ECO:0000256" key="5">
    <source>
        <dbReference type="ARBA" id="ARBA00022725"/>
    </source>
</evidence>
<dbReference type="AlphaFoldDB" id="A0A4E0S4D6"/>
<dbReference type="GO" id="GO:0005886">
    <property type="term" value="C:plasma membrane"/>
    <property type="evidence" value="ECO:0007669"/>
    <property type="project" value="UniProtKB-SubCell"/>
</dbReference>
<feature type="transmembrane region" description="Helical" evidence="10">
    <location>
        <begin position="270"/>
        <end position="289"/>
    </location>
</feature>
<protein>
    <recommendedName>
        <fullName evidence="10">Odorant receptor</fullName>
    </recommendedName>
</protein>
<dbReference type="GO" id="GO:0007165">
    <property type="term" value="P:signal transduction"/>
    <property type="evidence" value="ECO:0007669"/>
    <property type="project" value="UniProtKB-KW"/>
</dbReference>
<reference evidence="11" key="1">
    <citation type="submission" date="2019-02" db="EMBL/GenBank/DDBJ databases">
        <title>Genome of the parasitoid wasp Diachasma alloeum, an emerging model for ecological speciation and transitions to asexual reproduction.</title>
        <authorList>
            <person name="Robertson H.M."/>
            <person name="Walden K.K."/>
            <person name="Tvedte E.S."/>
            <person name="Hood G.R."/>
            <person name="Feder J.L."/>
            <person name="Forbes A.A."/>
            <person name="Logsdon J.M."/>
            <person name="Mcelroy K.E."/>
        </authorList>
    </citation>
    <scope>NUCLEOTIDE SEQUENCE [LARGE SCALE GENOMIC DNA]</scope>
    <source>
        <strain evidence="11">Michigan</strain>
    </source>
</reference>
<evidence type="ECO:0000256" key="3">
    <source>
        <dbReference type="ARBA" id="ARBA00022606"/>
    </source>
</evidence>
<keyword evidence="5 10" id="KW-0552">Olfaction</keyword>
<evidence type="ECO:0000256" key="6">
    <source>
        <dbReference type="ARBA" id="ARBA00022989"/>
    </source>
</evidence>
<keyword evidence="4 10" id="KW-0812">Transmembrane</keyword>
<keyword evidence="7 10" id="KW-0472">Membrane</keyword>
<dbReference type="GO" id="GO:0004984">
    <property type="term" value="F:olfactory receptor activity"/>
    <property type="evidence" value="ECO:0007669"/>
    <property type="project" value="InterPro"/>
</dbReference>
<evidence type="ECO:0000256" key="4">
    <source>
        <dbReference type="ARBA" id="ARBA00022692"/>
    </source>
</evidence>
<evidence type="ECO:0000256" key="2">
    <source>
        <dbReference type="ARBA" id="ARBA00022475"/>
    </source>
</evidence>
<evidence type="ECO:0000256" key="8">
    <source>
        <dbReference type="ARBA" id="ARBA00023170"/>
    </source>
</evidence>
<evidence type="ECO:0000256" key="7">
    <source>
        <dbReference type="ARBA" id="ARBA00023136"/>
    </source>
</evidence>
<accession>A0A4E0S4D6</accession>
<comment type="similarity">
    <text evidence="10">Belongs to the insect chemoreceptor superfamily. Heteromeric odorant receptor channel (TC 1.A.69) family.</text>
</comment>
<keyword evidence="12" id="KW-1185">Reference proteome</keyword>
<keyword evidence="6 10" id="KW-1133">Transmembrane helix</keyword>
<evidence type="ECO:0000256" key="9">
    <source>
        <dbReference type="ARBA" id="ARBA00023224"/>
    </source>
</evidence>
<keyword evidence="3 10" id="KW-0716">Sensory transduction</keyword>
<dbReference type="PANTHER" id="PTHR21137">
    <property type="entry name" value="ODORANT RECEPTOR"/>
    <property type="match status" value="1"/>
</dbReference>
<keyword evidence="8 10" id="KW-0675">Receptor</keyword>
<comment type="caution">
    <text evidence="10">Lacks conserved residue(s) required for the propagation of feature annotation.</text>
</comment>
<dbReference type="EMBL" id="ML158562">
    <property type="protein sequence ID" value="THK32853.1"/>
    <property type="molecule type" value="Genomic_DNA"/>
</dbReference>
<dbReference type="GO" id="GO:0005549">
    <property type="term" value="F:odorant binding"/>
    <property type="evidence" value="ECO:0007669"/>
    <property type="project" value="InterPro"/>
</dbReference>
<sequence length="400" mass="45721">MTPTPGDSMAVRLTAFFMRCSGIWAEDTVLGQRIMSHVTSYSICSLLFAFTVTTNDLYHCFGDFGKAAYCALNVSIVGMALYKQIIFATQRKLFLDIISYAKKNYWYRSYDDYGVRVMKQCATRSGVIIIASVVLCHATLIFYYIKPLIVNQGKNESDRVLPFKIWLDLPVTMTPWYEILYVVEVISAYHCCICYFCFDNFLCQINITLVGQFMILQEELRNICDRSDDSSKATPMDEICIYLRFKKCIIKHQDLINFIELVKELYKNTILGMVLVLSILICLELFLLITTSGELFTEMHSFVNVCSGIVQLFLFMLTCNDLAEASVELSHAAYDVKWFFLRSGVWKKQLVHDLATVIRRSQKPCNLAVGGFSSVSLQTFTSICNTSFSYLALMRQTVND</sequence>
<feature type="transmembrane region" description="Helical" evidence="10">
    <location>
        <begin position="179"/>
        <end position="198"/>
    </location>
</feature>
<gene>
    <name evidence="11" type="primary">Or74</name>
    <name evidence="11" type="ORF">DALL_DALL000014</name>
</gene>
<keyword evidence="2" id="KW-1003">Cell membrane</keyword>
<evidence type="ECO:0000256" key="10">
    <source>
        <dbReference type="RuleBase" id="RU351113"/>
    </source>
</evidence>
<keyword evidence="9 10" id="KW-0807">Transducer</keyword>
<dbReference type="Proteomes" id="UP000297026">
    <property type="component" value="Unassembled WGS sequence"/>
</dbReference>